<dbReference type="EMBL" id="VOBL01000008">
    <property type="protein sequence ID" value="KAA0977180.1"/>
    <property type="molecule type" value="Genomic_DNA"/>
</dbReference>
<sequence length="241" mass="27063">MGTINAFGSFFSPAIYVTVLSFVAYVVGMTLTVDRWHGPWSTRKRISKIILGSRIDSNNVKQLTSITKGAVRTAQVRGIDAQRLLNEFNLEEYARKNRTLTKEEKDGIHAGDPSLDFVNDTLQEYLYNDLVETIPSLAMKLQERNTALFGEYDRDKSEAEFRLSIAPPVLLLSMILMIESWLELSTPWPYVAAFGILAAVVIFHKGINKTASSRSVVITALEIGVISNIHLERLKELENDI</sequence>
<dbReference type="AlphaFoldDB" id="A0A5B0EH72"/>
<reference evidence="2 3" key="1">
    <citation type="submission" date="2019-07" db="EMBL/GenBank/DDBJ databases">
        <title>Analysis of the biochemical properties, biological activity and biotechnological potential of siderophores and biosurfactants produced by Antarctic psychrotolerant bacteria.</title>
        <authorList>
            <person name="Styczynski M."/>
            <person name="Krucon T."/>
            <person name="Decewicz P."/>
            <person name="Dziewit L."/>
        </authorList>
    </citation>
    <scope>NUCLEOTIDE SEQUENCE [LARGE SCALE GENOMIC DNA]</scope>
    <source>
        <strain evidence="2 3">ANT_H27</strain>
    </source>
</reference>
<proteinExistence type="predicted"/>
<dbReference type="RefSeq" id="WP_149619555.1">
    <property type="nucleotide sequence ID" value="NZ_VOBL01000008.1"/>
</dbReference>
<evidence type="ECO:0000256" key="1">
    <source>
        <dbReference type="SAM" id="Phobius"/>
    </source>
</evidence>
<dbReference type="Proteomes" id="UP000323856">
    <property type="component" value="Unassembled WGS sequence"/>
</dbReference>
<comment type="caution">
    <text evidence="2">The sequence shown here is derived from an EMBL/GenBank/DDBJ whole genome shotgun (WGS) entry which is preliminary data.</text>
</comment>
<name>A0A5B0EH72_9MICC</name>
<keyword evidence="1" id="KW-0472">Membrane</keyword>
<accession>A0A5B0EH72</accession>
<keyword evidence="1" id="KW-0812">Transmembrane</keyword>
<evidence type="ECO:0000313" key="3">
    <source>
        <dbReference type="Proteomes" id="UP000323856"/>
    </source>
</evidence>
<organism evidence="2 3">
    <name type="scientific">Paeniglutamicibacter gangotriensis</name>
    <dbReference type="NCBI Taxonomy" id="254787"/>
    <lineage>
        <taxon>Bacteria</taxon>
        <taxon>Bacillati</taxon>
        <taxon>Actinomycetota</taxon>
        <taxon>Actinomycetes</taxon>
        <taxon>Micrococcales</taxon>
        <taxon>Micrococcaceae</taxon>
        <taxon>Paeniglutamicibacter</taxon>
    </lineage>
</organism>
<feature type="transmembrane region" description="Helical" evidence="1">
    <location>
        <begin position="188"/>
        <end position="207"/>
    </location>
</feature>
<evidence type="ECO:0000313" key="2">
    <source>
        <dbReference type="EMBL" id="KAA0977180.1"/>
    </source>
</evidence>
<gene>
    <name evidence="2" type="ORF">FQ154_09805</name>
</gene>
<keyword evidence="1" id="KW-1133">Transmembrane helix</keyword>
<dbReference type="OrthoDB" id="3637814at2"/>
<feature type="transmembrane region" description="Helical" evidence="1">
    <location>
        <begin position="14"/>
        <end position="33"/>
    </location>
</feature>
<protein>
    <submittedName>
        <fullName evidence="2">Uncharacterized protein</fullName>
    </submittedName>
</protein>